<sequence length="563" mass="64581">MKVRPRKSLWIVAAILLVSSVALWGCSDNGGDRSSSASPAASKDGGSSPQKPEPITISVFYGAPGQQVTPDNKIYKKIREELGVTLKEEFLVGDLEQKLGVMIASGDYPDLITASTKLVAAKAVIPLEDLIEQHAPNLKKHYAKVWNKLKDPSDGHIYWLPNYGVFHGKVYDTWYAGPAFWIQKDVLKEFGYPKLKTLDEYFNLIREYVKKHPTIDGQPTIGFTTLAYDWRIFPFINAPEHLTGHPNDGDVVVDNNVAQVFWDKDMTKRYIQELNKLYNEGLMDKEAFTQNYDTYLAKLATGRVVGMFDQHWNFQQAEDSLIAQGKIERTYVGFPLVYEPGIREWYRDRPPVNLNNGFGITVKAKDPVRIIKFLDAVMDEKWQKLFSWGEEGVDYMVRPDGKFYRTPEQRKQQEDTAWKLANKAETLFGYLPKIEGSYSDGNATSPGNQPDEFFESLKPLDKEVLSAYGHKTWTEFFAEPPENPVYYPAWTIDLIEGSEAAVAHKRMVDTMLKYLPKAVMAKPDQFEKVWNEYVTEFRKINIKAYEDRINEQIQWRIKNWSSS</sequence>
<keyword evidence="2" id="KW-0732">Signal</keyword>
<dbReference type="EMBL" id="MOXJ01000037">
    <property type="protein sequence ID" value="PDO09481.1"/>
    <property type="molecule type" value="Genomic_DNA"/>
</dbReference>
<dbReference type="InterPro" id="IPR006059">
    <property type="entry name" value="SBP"/>
</dbReference>
<dbReference type="SUPFAM" id="SSF53850">
    <property type="entry name" value="Periplasmic binding protein-like II"/>
    <property type="match status" value="1"/>
</dbReference>
<evidence type="ECO:0000256" key="2">
    <source>
        <dbReference type="SAM" id="SignalP"/>
    </source>
</evidence>
<comment type="caution">
    <text evidence="3">The sequence shown here is derived from an EMBL/GenBank/DDBJ whole genome shotgun (WGS) entry which is preliminary data.</text>
</comment>
<evidence type="ECO:0000313" key="4">
    <source>
        <dbReference type="Proteomes" id="UP000243688"/>
    </source>
</evidence>
<feature type="region of interest" description="Disordered" evidence="1">
    <location>
        <begin position="32"/>
        <end position="51"/>
    </location>
</feature>
<feature type="chain" id="PRO_5039035119" evidence="2">
    <location>
        <begin position="25"/>
        <end position="563"/>
    </location>
</feature>
<evidence type="ECO:0000313" key="3">
    <source>
        <dbReference type="EMBL" id="PDO09481.1"/>
    </source>
</evidence>
<organism evidence="3 4">
    <name type="scientific">Candidatus Reconcilbacillus cellulovorans</name>
    <dbReference type="NCBI Taxonomy" id="1906605"/>
    <lineage>
        <taxon>Bacteria</taxon>
        <taxon>Bacillati</taxon>
        <taxon>Bacillota</taxon>
        <taxon>Bacilli</taxon>
        <taxon>Bacillales</taxon>
        <taxon>Paenibacillaceae</taxon>
        <taxon>Candidatus Reconcilbacillus</taxon>
    </lineage>
</organism>
<dbReference type="Gene3D" id="3.40.190.10">
    <property type="entry name" value="Periplasmic binding protein-like II"/>
    <property type="match status" value="2"/>
</dbReference>
<feature type="compositionally biased region" description="Polar residues" evidence="1">
    <location>
        <begin position="32"/>
        <end position="50"/>
    </location>
</feature>
<gene>
    <name evidence="3" type="ORF">BLM47_12230</name>
</gene>
<evidence type="ECO:0000256" key="1">
    <source>
        <dbReference type="SAM" id="MobiDB-lite"/>
    </source>
</evidence>
<dbReference type="CDD" id="cd13582">
    <property type="entry name" value="PBP2_AlgQ_like_3"/>
    <property type="match status" value="1"/>
</dbReference>
<dbReference type="Proteomes" id="UP000243688">
    <property type="component" value="Unassembled WGS sequence"/>
</dbReference>
<dbReference type="AlphaFoldDB" id="A0A2A6DXG9"/>
<dbReference type="PANTHER" id="PTHR43649:SF12">
    <property type="entry name" value="DIACETYLCHITOBIOSE BINDING PROTEIN DASA"/>
    <property type="match status" value="1"/>
</dbReference>
<dbReference type="Pfam" id="PF13416">
    <property type="entry name" value="SBP_bac_8"/>
    <property type="match status" value="1"/>
</dbReference>
<dbReference type="PANTHER" id="PTHR43649">
    <property type="entry name" value="ARABINOSE-BINDING PROTEIN-RELATED"/>
    <property type="match status" value="1"/>
</dbReference>
<name>A0A2A6DXG9_9BACL</name>
<dbReference type="InterPro" id="IPR050490">
    <property type="entry name" value="Bact_solute-bd_prot1"/>
</dbReference>
<accession>A0A2A6DXG9</accession>
<protein>
    <submittedName>
        <fullName evidence="3">Sugar ABC transporter substrate-binding protein</fullName>
    </submittedName>
</protein>
<proteinExistence type="predicted"/>
<reference evidence="3 4" key="1">
    <citation type="submission" date="2016-12" db="EMBL/GenBank/DDBJ databases">
        <title>Candidatus Reconcilibacillus cellulovorans genome.</title>
        <authorList>
            <person name="Kolinko S."/>
            <person name="Wu Y.-W."/>
            <person name="Tachea F."/>
            <person name="Denzel E."/>
            <person name="Hiras J."/>
            <person name="Baecker N."/>
            <person name="Chan L.J."/>
            <person name="Eichorst S.A."/>
            <person name="Frey D."/>
            <person name="Adams P.D."/>
            <person name="Pray T."/>
            <person name="Tanjore D."/>
            <person name="Petzold C.J."/>
            <person name="Gladden J.M."/>
            <person name="Simmons B.A."/>
            <person name="Singer S.W."/>
        </authorList>
    </citation>
    <scope>NUCLEOTIDE SEQUENCE [LARGE SCALE GENOMIC DNA]</scope>
    <source>
        <strain evidence="3">JTherm</strain>
    </source>
</reference>
<feature type="signal peptide" evidence="2">
    <location>
        <begin position="1"/>
        <end position="24"/>
    </location>
</feature>